<evidence type="ECO:0000313" key="2">
    <source>
        <dbReference type="Proteomes" id="UP000757900"/>
    </source>
</evidence>
<gene>
    <name evidence="1" type="ORF">HXK00_00140</name>
</gene>
<dbReference type="EMBL" id="JABZFV010000001">
    <property type="protein sequence ID" value="MBF0934034.1"/>
    <property type="molecule type" value="Genomic_DNA"/>
</dbReference>
<comment type="caution">
    <text evidence="1">The sequence shown here is derived from an EMBL/GenBank/DDBJ whole genome shotgun (WGS) entry which is preliminary data.</text>
</comment>
<sequence length="104" mass="11392">MNVSHAEILARDIVSGLLMYRPGMFSLISIDTNELSKVVVVRGGFNHRDKNIVFTIPSVDVGSDADTVHVFIEENGRNFDFVNDGGIMAKDAVDIIIEAVKQEG</sequence>
<evidence type="ECO:0000313" key="1">
    <source>
        <dbReference type="EMBL" id="MBF0934034.1"/>
    </source>
</evidence>
<accession>A0A929MRQ4</accession>
<proteinExistence type="predicted"/>
<reference evidence="1" key="1">
    <citation type="submission" date="2020-04" db="EMBL/GenBank/DDBJ databases">
        <title>Deep metagenomics examines the oral microbiome during advanced dental caries in children, revealing novel taxa and co-occurrences with host molecules.</title>
        <authorList>
            <person name="Baker J.L."/>
            <person name="Morton J.T."/>
            <person name="Dinis M."/>
            <person name="Alvarez R."/>
            <person name="Tran N.C."/>
            <person name="Knight R."/>
            <person name="Edlund A."/>
        </authorList>
    </citation>
    <scope>NUCLEOTIDE SEQUENCE</scope>
    <source>
        <strain evidence="1">JCVI_23_bin.16</strain>
    </source>
</reference>
<protein>
    <submittedName>
        <fullName evidence="1">Uncharacterized protein</fullName>
    </submittedName>
</protein>
<dbReference type="Proteomes" id="UP000757900">
    <property type="component" value="Unassembled WGS sequence"/>
</dbReference>
<organism evidence="1 2">
    <name type="scientific">Abiotrophia defectiva</name>
    <name type="common">Streptococcus defectivus</name>
    <dbReference type="NCBI Taxonomy" id="46125"/>
    <lineage>
        <taxon>Bacteria</taxon>
        <taxon>Bacillati</taxon>
        <taxon>Bacillota</taxon>
        <taxon>Bacilli</taxon>
        <taxon>Lactobacillales</taxon>
        <taxon>Aerococcaceae</taxon>
        <taxon>Abiotrophia</taxon>
    </lineage>
</organism>
<name>A0A929MRQ4_ABIDE</name>
<dbReference type="AlphaFoldDB" id="A0A929MRQ4"/>